<dbReference type="GeneID" id="113162027"/>
<dbReference type="Gene3D" id="1.25.40.10">
    <property type="entry name" value="Tetratricopeptide repeat domain"/>
    <property type="match status" value="1"/>
</dbReference>
<dbReference type="GO" id="GO:0061630">
    <property type="term" value="F:ubiquitin protein ligase activity"/>
    <property type="evidence" value="ECO:0007669"/>
    <property type="project" value="TreeGrafter"/>
</dbReference>
<reference evidence="8" key="3">
    <citation type="submission" date="2025-09" db="UniProtKB">
        <authorList>
            <consortium name="Ensembl"/>
        </authorList>
    </citation>
    <scope>IDENTIFICATION</scope>
</reference>
<dbReference type="InterPro" id="IPR001841">
    <property type="entry name" value="Znf_RING"/>
</dbReference>
<evidence type="ECO:0000256" key="2">
    <source>
        <dbReference type="ARBA" id="ARBA00022771"/>
    </source>
</evidence>
<dbReference type="GO" id="GO:0008270">
    <property type="term" value="F:zinc ion binding"/>
    <property type="evidence" value="ECO:0007669"/>
    <property type="project" value="UniProtKB-KW"/>
</dbReference>
<keyword evidence="9" id="KW-1185">Reference proteome</keyword>
<dbReference type="Gene3D" id="2.30.130.40">
    <property type="entry name" value="LON domain-like"/>
    <property type="match status" value="1"/>
</dbReference>
<evidence type="ECO:0000259" key="6">
    <source>
        <dbReference type="PROSITE" id="PS50089"/>
    </source>
</evidence>
<evidence type="ECO:0000259" key="7">
    <source>
        <dbReference type="PROSITE" id="PS51787"/>
    </source>
</evidence>
<dbReference type="PROSITE" id="PS00518">
    <property type="entry name" value="ZF_RING_1"/>
    <property type="match status" value="1"/>
</dbReference>
<keyword evidence="1" id="KW-0479">Metal-binding</keyword>
<evidence type="ECO:0000256" key="1">
    <source>
        <dbReference type="ARBA" id="ARBA00022723"/>
    </source>
</evidence>
<organism evidence="8 9">
    <name type="scientific">Anabas testudineus</name>
    <name type="common">Climbing perch</name>
    <name type="synonym">Anthias testudineus</name>
    <dbReference type="NCBI Taxonomy" id="64144"/>
    <lineage>
        <taxon>Eukaryota</taxon>
        <taxon>Metazoa</taxon>
        <taxon>Chordata</taxon>
        <taxon>Craniata</taxon>
        <taxon>Vertebrata</taxon>
        <taxon>Euteleostomi</taxon>
        <taxon>Actinopterygii</taxon>
        <taxon>Neopterygii</taxon>
        <taxon>Teleostei</taxon>
        <taxon>Neoteleostei</taxon>
        <taxon>Acanthomorphata</taxon>
        <taxon>Anabantaria</taxon>
        <taxon>Anabantiformes</taxon>
        <taxon>Anabantoidei</taxon>
        <taxon>Anabantidae</taxon>
        <taxon>Anabas</taxon>
    </lineage>
</organism>
<evidence type="ECO:0000256" key="3">
    <source>
        <dbReference type="ARBA" id="ARBA00022833"/>
    </source>
</evidence>
<evidence type="ECO:0000256" key="4">
    <source>
        <dbReference type="PROSITE-ProRule" id="PRU00175"/>
    </source>
</evidence>
<dbReference type="PANTHER" id="PTHR23327">
    <property type="entry name" value="RING FINGER PROTEIN 127"/>
    <property type="match status" value="1"/>
</dbReference>
<reference evidence="8" key="1">
    <citation type="submission" date="2021-04" db="EMBL/GenBank/DDBJ databases">
        <authorList>
            <consortium name="Wellcome Sanger Institute Data Sharing"/>
        </authorList>
    </citation>
    <scope>NUCLEOTIDE SEQUENCE [LARGE SCALE GENOMIC DNA]</scope>
</reference>
<dbReference type="PROSITE" id="PS50089">
    <property type="entry name" value="ZF_RING_2"/>
    <property type="match status" value="2"/>
</dbReference>
<dbReference type="SMART" id="SM00028">
    <property type="entry name" value="TPR"/>
    <property type="match status" value="1"/>
</dbReference>
<dbReference type="InterPro" id="IPR011990">
    <property type="entry name" value="TPR-like_helical_dom_sf"/>
</dbReference>
<dbReference type="RefSeq" id="XP_026215757.1">
    <property type="nucleotide sequence ID" value="XM_026359972.1"/>
</dbReference>
<evidence type="ECO:0000256" key="5">
    <source>
        <dbReference type="PROSITE-ProRule" id="PRU00339"/>
    </source>
</evidence>
<dbReference type="Pfam" id="PF02190">
    <property type="entry name" value="LON_substr_bdg"/>
    <property type="match status" value="1"/>
</dbReference>
<feature type="repeat" description="TPR" evidence="5">
    <location>
        <begin position="231"/>
        <end position="264"/>
    </location>
</feature>
<dbReference type="SMART" id="SM00184">
    <property type="entry name" value="RING"/>
    <property type="match status" value="2"/>
</dbReference>
<dbReference type="CDD" id="cd16514">
    <property type="entry name" value="RING-HC_LONFs_rpt2"/>
    <property type="match status" value="1"/>
</dbReference>
<dbReference type="CTD" id="91694"/>
<dbReference type="PROSITE" id="PS50005">
    <property type="entry name" value="TPR"/>
    <property type="match status" value="1"/>
</dbReference>
<dbReference type="GO" id="GO:0005737">
    <property type="term" value="C:cytoplasm"/>
    <property type="evidence" value="ECO:0007669"/>
    <property type="project" value="UniProtKB-ARBA"/>
</dbReference>
<feature type="domain" description="RING-type" evidence="6">
    <location>
        <begin position="440"/>
        <end position="478"/>
    </location>
</feature>
<keyword evidence="2 4" id="KW-0863">Zinc-finger</keyword>
<accession>A0A3Q1IVM4</accession>
<dbReference type="Pfam" id="PF13923">
    <property type="entry name" value="zf-C3HC4_2"/>
    <property type="match status" value="1"/>
</dbReference>
<dbReference type="FunFam" id="2.30.130.40:FF:000005">
    <property type="entry name" value="LON peptidase N-terminal domain and ring finger 1"/>
    <property type="match status" value="1"/>
</dbReference>
<dbReference type="PROSITE" id="PS51787">
    <property type="entry name" value="LON_N"/>
    <property type="match status" value="1"/>
</dbReference>
<dbReference type="InterPro" id="IPR013083">
    <property type="entry name" value="Znf_RING/FYVE/PHD"/>
</dbReference>
<dbReference type="SMART" id="SM00464">
    <property type="entry name" value="LON"/>
    <property type="match status" value="1"/>
</dbReference>
<dbReference type="Gene3D" id="3.30.40.10">
    <property type="entry name" value="Zinc/RING finger domain, C3HC4 (zinc finger)"/>
    <property type="match status" value="2"/>
</dbReference>
<dbReference type="InterPro" id="IPR015947">
    <property type="entry name" value="PUA-like_sf"/>
</dbReference>
<reference evidence="8" key="2">
    <citation type="submission" date="2025-08" db="UniProtKB">
        <authorList>
            <consortium name="Ensembl"/>
        </authorList>
    </citation>
    <scope>IDENTIFICATION</scope>
</reference>
<evidence type="ECO:0000313" key="9">
    <source>
        <dbReference type="Proteomes" id="UP000265040"/>
    </source>
</evidence>
<dbReference type="InterPro" id="IPR019734">
    <property type="entry name" value="TPR_rpt"/>
</dbReference>
<dbReference type="InterPro" id="IPR046336">
    <property type="entry name" value="Lon_prtase_N_sf"/>
</dbReference>
<feature type="domain" description="Lon N-terminal" evidence="7">
    <location>
        <begin position="519"/>
        <end position="729"/>
    </location>
</feature>
<dbReference type="PANTHER" id="PTHR23327:SF4">
    <property type="entry name" value="LON PEPTIDASE N-TERMINAL DOMAIN AND RING FINGER PROTEIN 1"/>
    <property type="match status" value="1"/>
</dbReference>
<dbReference type="InterPro" id="IPR003111">
    <property type="entry name" value="Lon_prtase_N"/>
</dbReference>
<dbReference type="STRING" id="64144.ENSATEP00000026172"/>
<dbReference type="GeneTree" id="ENSGT00440000033329"/>
<proteinExistence type="predicted"/>
<dbReference type="SUPFAM" id="SSF48452">
    <property type="entry name" value="TPR-like"/>
    <property type="match status" value="1"/>
</dbReference>
<dbReference type="Ensembl" id="ENSATET00000026591.3">
    <property type="protein sequence ID" value="ENSATEP00000026172.3"/>
    <property type="gene ID" value="ENSATEG00000018122.3"/>
</dbReference>
<dbReference type="Pfam" id="PF13445">
    <property type="entry name" value="zf-RING_UBOX"/>
    <property type="match status" value="1"/>
</dbReference>
<feature type="domain" description="RING-type" evidence="6">
    <location>
        <begin position="100"/>
        <end position="135"/>
    </location>
</feature>
<evidence type="ECO:0008006" key="10">
    <source>
        <dbReference type="Google" id="ProtNLM"/>
    </source>
</evidence>
<dbReference type="Proteomes" id="UP000265040">
    <property type="component" value="Chromosome 1"/>
</dbReference>
<dbReference type="AlphaFoldDB" id="A0A3Q1IVM4"/>
<sequence>MSLHGHVEAAAEERSGFFIGAADSDEEDHHQLILHRANGLASENRLREAIHWFSVAGSYGPVRPEQLSTFVDCILRNFKSSAAAPSAQSRASSGDADLDCPNCASFLGEPVTVGCGHTYCKRCSQRRLFSKCRICGEAVRGDEKTNVVLCGLLDKWFPEELKKSKTLREVDELCRIKHFKEAVSLATKVIQSDSETTAAVRLSRAEAYMALKQYCLALEDTEFCHGSNCSAEALFRKAMVLHEMGQVDESLQVFLQCLAVDEDFPCAKRQVEKILCDLLSPDHENVKVGLRETTQNTSPHLRSKALVAHAQAQPQSPVQRQHQHQVRATSAHHHLDNEEKRWESLERPGLSRAHSLRVHGYNCVEEGLKRVYSAPQLGDQDKGSLLKRKLSVSDTEPCVVDRGNSKHKKGVTKGFRQQTAKTKICRSVPEDLLDPSDLECSLCMRLFYEPVTTPCGHTFCKNCLERCLDHTPQCPLCKESLKEYLACRRYMVTTVLDMVIKQYLSKECAERTKTHLEETKELSDLTKNVPIFVCTMAYPTVPCPLHVFEPRYRLMIRRCMDTGTRQFGMCINDPQKGFADYGCMLIIRSVHFLPDGRSVVDTVGGKRFRVLSRGMKDGYSTADIEHLEDNKVEDSDELQRLQELHDGVYEQARVWFQNLKIRFHNQILQHFGPMPEREADIQATPNGPACCWWLLAVLPIDPRYQLSVLSMSSLRERLVKIQHILTYLQSIPNN</sequence>
<name>A0A3Q1IVM4_ANATE</name>
<dbReference type="CDD" id="cd16513">
    <property type="entry name" value="RING-HC_LONFs_rpt1"/>
    <property type="match status" value="1"/>
</dbReference>
<protein>
    <recommendedName>
        <fullName evidence="10">LON peptidase N-terminal domain and ring finger 1, like</fullName>
    </recommendedName>
</protein>
<keyword evidence="5" id="KW-0802">TPR repeat</keyword>
<dbReference type="InterPro" id="IPR027370">
    <property type="entry name" value="Znf-RING_euk"/>
</dbReference>
<dbReference type="InterPro" id="IPR017907">
    <property type="entry name" value="Znf_RING_CS"/>
</dbReference>
<evidence type="ECO:0000313" key="8">
    <source>
        <dbReference type="Ensembl" id="ENSATEP00000026172.3"/>
    </source>
</evidence>
<keyword evidence="3" id="KW-0862">Zinc</keyword>
<dbReference type="FunCoup" id="A0A3Q1IVM4">
    <property type="interactions" value="181"/>
</dbReference>
<dbReference type="InParanoid" id="A0A3Q1IVM4"/>
<dbReference type="SUPFAM" id="SSF57850">
    <property type="entry name" value="RING/U-box"/>
    <property type="match status" value="2"/>
</dbReference>
<dbReference type="SUPFAM" id="SSF88697">
    <property type="entry name" value="PUA domain-like"/>
    <property type="match status" value="1"/>
</dbReference>